<comment type="subcellular location">
    <subcellularLocation>
        <location evidence="1">Cell membrane</location>
        <topology evidence="1">Multi-pass membrane protein</topology>
    </subcellularLocation>
</comment>
<dbReference type="AlphaFoldDB" id="A0A0F6YNV4"/>
<sequence>MTTKEQEERVPLREVLSRLARASRGFWLVNWVNFGDGIAYFGFLSLLTLFFQHDVGMDARGATIATSTFTGLVTLFMVLGAGALSDRLGARRALTVSIAIVLVGRVLLTLSPSLGAGTGAALTAAWIAILVMGFAEGAVQPALYAGVKQYTDERTASMGYAFLYSIMNLGIFLGEMVSPFVREQFAHHVEGVSVEDVPTAGITGSFWFFTAVTALVLLVNVVFFTKKVEARDRIAEPAAPAETGSLVDRMKRLPILDARFLFFIFALLPVRTLFAHQWLTIPDYVTRAFPAEVGARVEWIQGLNPIVIVFAVPLLTMVTRRMHVIDVMILGTLVSASATFLLSAPPSLALLILYVVIFTLGEAIWSSRFLEHVADLAPPGRLGVYMGLAGLPWFLAKTVTGFYAGSMLDAFLPEGSPGSPGTMWTIHGAVAMVSPILLVIGRRWMMTKDEAR</sequence>
<dbReference type="InterPro" id="IPR020846">
    <property type="entry name" value="MFS_dom"/>
</dbReference>
<evidence type="ECO:0000256" key="2">
    <source>
        <dbReference type="ARBA" id="ARBA00022448"/>
    </source>
</evidence>
<evidence type="ECO:0000313" key="10">
    <source>
        <dbReference type="Proteomes" id="UP000034883"/>
    </source>
</evidence>
<evidence type="ECO:0000256" key="1">
    <source>
        <dbReference type="ARBA" id="ARBA00004651"/>
    </source>
</evidence>
<keyword evidence="4 7" id="KW-0812">Transmembrane</keyword>
<feature type="transmembrane region" description="Helical" evidence="7">
    <location>
        <begin position="260"/>
        <end position="279"/>
    </location>
</feature>
<keyword evidence="5 7" id="KW-1133">Transmembrane helix</keyword>
<dbReference type="PANTHER" id="PTHR23517:SF3">
    <property type="entry name" value="INTEGRAL MEMBRANE TRANSPORT PROTEIN"/>
    <property type="match status" value="1"/>
</dbReference>
<feature type="transmembrane region" description="Helical" evidence="7">
    <location>
        <begin position="348"/>
        <end position="370"/>
    </location>
</feature>
<feature type="transmembrane region" description="Helical" evidence="7">
    <location>
        <begin position="382"/>
        <end position="404"/>
    </location>
</feature>
<evidence type="ECO:0000256" key="6">
    <source>
        <dbReference type="ARBA" id="ARBA00023136"/>
    </source>
</evidence>
<proteinExistence type="predicted"/>
<dbReference type="EMBL" id="CP011125">
    <property type="protein sequence ID" value="AKF10785.1"/>
    <property type="molecule type" value="Genomic_DNA"/>
</dbReference>
<feature type="transmembrane region" description="Helical" evidence="7">
    <location>
        <begin position="424"/>
        <end position="445"/>
    </location>
</feature>
<feature type="domain" description="Major facilitator superfamily (MFS) profile" evidence="8">
    <location>
        <begin position="1"/>
        <end position="228"/>
    </location>
</feature>
<protein>
    <submittedName>
        <fullName evidence="9">Putative permease</fullName>
    </submittedName>
</protein>
<dbReference type="Pfam" id="PF07690">
    <property type="entry name" value="MFS_1"/>
    <property type="match status" value="1"/>
</dbReference>
<evidence type="ECO:0000259" key="8">
    <source>
        <dbReference type="PROSITE" id="PS50850"/>
    </source>
</evidence>
<feature type="transmembrane region" description="Helical" evidence="7">
    <location>
        <begin position="62"/>
        <end position="81"/>
    </location>
</feature>
<dbReference type="GO" id="GO:0022857">
    <property type="term" value="F:transmembrane transporter activity"/>
    <property type="evidence" value="ECO:0007669"/>
    <property type="project" value="InterPro"/>
</dbReference>
<feature type="transmembrane region" description="Helical" evidence="7">
    <location>
        <begin position="299"/>
        <end position="317"/>
    </location>
</feature>
<feature type="transmembrane region" description="Helical" evidence="7">
    <location>
        <begin position="160"/>
        <end position="181"/>
    </location>
</feature>
<keyword evidence="6 7" id="KW-0472">Membrane</keyword>
<dbReference type="Proteomes" id="UP000034883">
    <property type="component" value="Chromosome"/>
</dbReference>
<dbReference type="PANTHER" id="PTHR23517">
    <property type="entry name" value="RESISTANCE PROTEIN MDTM, PUTATIVE-RELATED-RELATED"/>
    <property type="match status" value="1"/>
</dbReference>
<keyword evidence="3" id="KW-1003">Cell membrane</keyword>
<evidence type="ECO:0000256" key="7">
    <source>
        <dbReference type="SAM" id="Phobius"/>
    </source>
</evidence>
<gene>
    <name evidence="9" type="ORF">DB32_007934</name>
</gene>
<dbReference type="SUPFAM" id="SSF103473">
    <property type="entry name" value="MFS general substrate transporter"/>
    <property type="match status" value="2"/>
</dbReference>
<evidence type="ECO:0000256" key="4">
    <source>
        <dbReference type="ARBA" id="ARBA00022692"/>
    </source>
</evidence>
<dbReference type="PROSITE" id="PS50850">
    <property type="entry name" value="MFS"/>
    <property type="match status" value="1"/>
</dbReference>
<dbReference type="STRING" id="927083.DB32_007934"/>
<organism evidence="9 10">
    <name type="scientific">Sandaracinus amylolyticus</name>
    <dbReference type="NCBI Taxonomy" id="927083"/>
    <lineage>
        <taxon>Bacteria</taxon>
        <taxon>Pseudomonadati</taxon>
        <taxon>Myxococcota</taxon>
        <taxon>Polyangia</taxon>
        <taxon>Polyangiales</taxon>
        <taxon>Sandaracinaceae</taxon>
        <taxon>Sandaracinus</taxon>
    </lineage>
</organism>
<feature type="transmembrane region" description="Helical" evidence="7">
    <location>
        <begin position="26"/>
        <end position="50"/>
    </location>
</feature>
<dbReference type="InterPro" id="IPR050171">
    <property type="entry name" value="MFS_Transporters"/>
</dbReference>
<feature type="transmembrane region" description="Helical" evidence="7">
    <location>
        <begin position="201"/>
        <end position="224"/>
    </location>
</feature>
<feature type="transmembrane region" description="Helical" evidence="7">
    <location>
        <begin position="120"/>
        <end position="139"/>
    </location>
</feature>
<keyword evidence="10" id="KW-1185">Reference proteome</keyword>
<dbReference type="GO" id="GO:0005886">
    <property type="term" value="C:plasma membrane"/>
    <property type="evidence" value="ECO:0007669"/>
    <property type="project" value="UniProtKB-SubCell"/>
</dbReference>
<evidence type="ECO:0000256" key="5">
    <source>
        <dbReference type="ARBA" id="ARBA00022989"/>
    </source>
</evidence>
<dbReference type="OrthoDB" id="5491988at2"/>
<accession>A0A0F6YNV4</accession>
<dbReference type="InterPro" id="IPR011701">
    <property type="entry name" value="MFS"/>
</dbReference>
<dbReference type="KEGG" id="samy:DB32_007934"/>
<evidence type="ECO:0000256" key="3">
    <source>
        <dbReference type="ARBA" id="ARBA00022475"/>
    </source>
</evidence>
<reference evidence="9 10" key="1">
    <citation type="submission" date="2015-03" db="EMBL/GenBank/DDBJ databases">
        <title>Genome assembly of Sandaracinus amylolyticus DSM 53668.</title>
        <authorList>
            <person name="Sharma G."/>
            <person name="Subramanian S."/>
        </authorList>
    </citation>
    <scope>NUCLEOTIDE SEQUENCE [LARGE SCALE GENOMIC DNA]</scope>
    <source>
        <strain evidence="9 10">DSM 53668</strain>
    </source>
</reference>
<feature type="transmembrane region" description="Helical" evidence="7">
    <location>
        <begin position="93"/>
        <end position="114"/>
    </location>
</feature>
<name>A0A0F6YNV4_9BACT</name>
<dbReference type="Gene3D" id="1.20.1250.20">
    <property type="entry name" value="MFS general substrate transporter like domains"/>
    <property type="match status" value="2"/>
</dbReference>
<evidence type="ECO:0000313" key="9">
    <source>
        <dbReference type="EMBL" id="AKF10785.1"/>
    </source>
</evidence>
<feature type="transmembrane region" description="Helical" evidence="7">
    <location>
        <begin position="324"/>
        <end position="342"/>
    </location>
</feature>
<keyword evidence="2" id="KW-0813">Transport</keyword>
<dbReference type="RefSeq" id="WP_053237720.1">
    <property type="nucleotide sequence ID" value="NZ_CP011125.1"/>
</dbReference>
<dbReference type="InterPro" id="IPR036259">
    <property type="entry name" value="MFS_trans_sf"/>
</dbReference>